<evidence type="ECO:0000256" key="8">
    <source>
        <dbReference type="ARBA" id="ARBA00047821"/>
    </source>
</evidence>
<dbReference type="GO" id="GO:0010485">
    <property type="term" value="F:histone H4 acetyltransferase activity"/>
    <property type="evidence" value="ECO:0007669"/>
    <property type="project" value="InterPro"/>
</dbReference>
<dbReference type="PROSITE" id="PS51186">
    <property type="entry name" value="GNAT"/>
    <property type="match status" value="1"/>
</dbReference>
<dbReference type="GO" id="GO:0043998">
    <property type="term" value="F:histone H2A acetyltransferase activity"/>
    <property type="evidence" value="ECO:0007669"/>
    <property type="project" value="InterPro"/>
</dbReference>
<evidence type="ECO:0000256" key="6">
    <source>
        <dbReference type="ARBA" id="ARBA00022679"/>
    </source>
</evidence>
<dbReference type="RefSeq" id="WP_132246569.1">
    <property type="nucleotide sequence ID" value="NZ_SLWV01000021.1"/>
</dbReference>
<organism evidence="11 12">
    <name type="scientific">Marinisporobacter balticus</name>
    <dbReference type="NCBI Taxonomy" id="2018667"/>
    <lineage>
        <taxon>Bacteria</taxon>
        <taxon>Bacillati</taxon>
        <taxon>Bacillota</taxon>
        <taxon>Clostridia</taxon>
        <taxon>Peptostreptococcales</taxon>
        <taxon>Thermotaleaceae</taxon>
        <taxon>Marinisporobacter</taxon>
    </lineage>
</organism>
<dbReference type="InterPro" id="IPR016181">
    <property type="entry name" value="Acyl_CoA_acyltransferase"/>
</dbReference>
<dbReference type="EC" id="2.3.1.257" evidence="3"/>
<evidence type="ECO:0000259" key="10">
    <source>
        <dbReference type="PROSITE" id="PS51186"/>
    </source>
</evidence>
<comment type="catalytic activity">
    <reaction evidence="8">
        <text>N-terminal L-seryl-[histone H2A] + acetyl-CoA = N-terminal N(alpha)-acetyl-L-seryl-[histone H2A] + CoA + H(+)</text>
        <dbReference type="Rhea" id="RHEA:50600"/>
        <dbReference type="Rhea" id="RHEA-COMP:12742"/>
        <dbReference type="Rhea" id="RHEA-COMP:12744"/>
        <dbReference type="ChEBI" id="CHEBI:15378"/>
        <dbReference type="ChEBI" id="CHEBI:57287"/>
        <dbReference type="ChEBI" id="CHEBI:57288"/>
        <dbReference type="ChEBI" id="CHEBI:64738"/>
        <dbReference type="ChEBI" id="CHEBI:83690"/>
        <dbReference type="EC" id="2.3.1.257"/>
    </reaction>
</comment>
<dbReference type="EMBL" id="SLWV01000021">
    <property type="protein sequence ID" value="TCO71484.1"/>
    <property type="molecule type" value="Genomic_DNA"/>
</dbReference>
<dbReference type="Proteomes" id="UP000294919">
    <property type="component" value="Unassembled WGS sequence"/>
</dbReference>
<dbReference type="InterPro" id="IPR039949">
    <property type="entry name" value="NAA40"/>
</dbReference>
<accession>A0A4R2KEN9</accession>
<keyword evidence="6 11" id="KW-0808">Transferase</keyword>
<evidence type="ECO:0000256" key="7">
    <source>
        <dbReference type="ARBA" id="ARBA00023315"/>
    </source>
</evidence>
<evidence type="ECO:0000313" key="12">
    <source>
        <dbReference type="Proteomes" id="UP000294919"/>
    </source>
</evidence>
<evidence type="ECO:0000256" key="2">
    <source>
        <dbReference type="ARBA" id="ARBA00008870"/>
    </source>
</evidence>
<dbReference type="Gene3D" id="3.40.630.30">
    <property type="match status" value="1"/>
</dbReference>
<keyword evidence="5" id="KW-0963">Cytoplasm</keyword>
<dbReference type="GO" id="GO:0005737">
    <property type="term" value="C:cytoplasm"/>
    <property type="evidence" value="ECO:0007669"/>
    <property type="project" value="UniProtKB-SubCell"/>
</dbReference>
<evidence type="ECO:0000313" key="11">
    <source>
        <dbReference type="EMBL" id="TCO71484.1"/>
    </source>
</evidence>
<dbReference type="SUPFAM" id="SSF55729">
    <property type="entry name" value="Acyl-CoA N-acyltransferases (Nat)"/>
    <property type="match status" value="1"/>
</dbReference>
<dbReference type="GO" id="GO:1990189">
    <property type="term" value="F:protein N-terminal-serine acetyltransferase activity"/>
    <property type="evidence" value="ECO:0007669"/>
    <property type="project" value="UniProtKB-EC"/>
</dbReference>
<dbReference type="PANTHER" id="PTHR20531">
    <property type="entry name" value="N-ALPHA-ACETYLTRANSFERASE 40"/>
    <property type="match status" value="1"/>
</dbReference>
<proteinExistence type="inferred from homology"/>
<evidence type="ECO:0000256" key="4">
    <source>
        <dbReference type="ARBA" id="ARBA00015043"/>
    </source>
</evidence>
<comment type="subcellular location">
    <subcellularLocation>
        <location evidence="1">Cytoplasm</location>
    </subcellularLocation>
</comment>
<sequence>MYLKEVKRIPAKSINQSVKDTRNLKVYLVQDFNPPLLNQIVNFGLNIFGELGMDEWGLVPQIRHGNVFLLKRENKIIGLAILMRDWEDEKKCYLFDYAIAQDLQGRGLGYEFLLIICKELQKQGFEEICLTVDVENKPAIKLYQDKLGFKIVSFSKDEYGKDQDRYIMHLDLDQIEEVLGAAI</sequence>
<dbReference type="OrthoDB" id="5292888at2"/>
<name>A0A4R2KEN9_9FIRM</name>
<reference evidence="11 12" key="1">
    <citation type="submission" date="2019-03" db="EMBL/GenBank/DDBJ databases">
        <title>Genomic Encyclopedia of Type Strains, Phase IV (KMG-IV): sequencing the most valuable type-strain genomes for metagenomic binning, comparative biology and taxonomic classification.</title>
        <authorList>
            <person name="Goeker M."/>
        </authorList>
    </citation>
    <scope>NUCLEOTIDE SEQUENCE [LARGE SCALE GENOMIC DNA]</scope>
    <source>
        <strain evidence="11 12">DSM 102940</strain>
    </source>
</reference>
<comment type="similarity">
    <text evidence="2">Belongs to the acetyltransferase family. NAA40 subfamily.</text>
</comment>
<evidence type="ECO:0000256" key="5">
    <source>
        <dbReference type="ARBA" id="ARBA00022490"/>
    </source>
</evidence>
<keyword evidence="12" id="KW-1185">Reference proteome</keyword>
<comment type="catalytic activity">
    <reaction evidence="9">
        <text>N-terminal L-seryl-[histone H4] + acetyl-CoA = N-terminal N(alpha)-acetyl-L-seryl-[histone H4] + CoA + H(+)</text>
        <dbReference type="Rhea" id="RHEA:50596"/>
        <dbReference type="Rhea" id="RHEA-COMP:12740"/>
        <dbReference type="Rhea" id="RHEA-COMP:12743"/>
        <dbReference type="ChEBI" id="CHEBI:15378"/>
        <dbReference type="ChEBI" id="CHEBI:57287"/>
        <dbReference type="ChEBI" id="CHEBI:57288"/>
        <dbReference type="ChEBI" id="CHEBI:64738"/>
        <dbReference type="ChEBI" id="CHEBI:83690"/>
        <dbReference type="EC" id="2.3.1.257"/>
    </reaction>
</comment>
<evidence type="ECO:0000256" key="1">
    <source>
        <dbReference type="ARBA" id="ARBA00004496"/>
    </source>
</evidence>
<protein>
    <recommendedName>
        <fullName evidence="4">N-alpha-acetyltransferase 40</fullName>
        <ecNumber evidence="3">2.3.1.257</ecNumber>
    </recommendedName>
</protein>
<evidence type="ECO:0000256" key="9">
    <source>
        <dbReference type="ARBA" id="ARBA00049524"/>
    </source>
</evidence>
<keyword evidence="7" id="KW-0012">Acyltransferase</keyword>
<dbReference type="InterPro" id="IPR000182">
    <property type="entry name" value="GNAT_dom"/>
</dbReference>
<dbReference type="PANTHER" id="PTHR20531:SF1">
    <property type="entry name" value="N-ALPHA-ACETYLTRANSFERASE 40"/>
    <property type="match status" value="1"/>
</dbReference>
<dbReference type="CDD" id="cd04301">
    <property type="entry name" value="NAT_SF"/>
    <property type="match status" value="1"/>
</dbReference>
<evidence type="ECO:0000256" key="3">
    <source>
        <dbReference type="ARBA" id="ARBA00012950"/>
    </source>
</evidence>
<dbReference type="AlphaFoldDB" id="A0A4R2KEN9"/>
<gene>
    <name evidence="11" type="ORF">EV214_12136</name>
</gene>
<comment type="caution">
    <text evidence="11">The sequence shown here is derived from an EMBL/GenBank/DDBJ whole genome shotgun (WGS) entry which is preliminary data.</text>
</comment>
<dbReference type="Pfam" id="PF00583">
    <property type="entry name" value="Acetyltransf_1"/>
    <property type="match status" value="1"/>
</dbReference>
<feature type="domain" description="N-acetyltransferase" evidence="10">
    <location>
        <begin position="27"/>
        <end position="173"/>
    </location>
</feature>